<dbReference type="NCBIfam" id="NF004127">
    <property type="entry name" value="PRK05617.1"/>
    <property type="match status" value="1"/>
</dbReference>
<protein>
    <recommendedName>
        <fullName evidence="2">3-hydroxyisobutyryl-CoA hydrolase</fullName>
        <ecNumber evidence="2">3.1.2.4</ecNumber>
    </recommendedName>
</protein>
<dbReference type="InterPro" id="IPR032259">
    <property type="entry name" value="HIBYL-CoA-H"/>
</dbReference>
<name>A0ABY8H5G2_9MICC</name>
<proteinExistence type="predicted"/>
<dbReference type="EC" id="3.1.2.4" evidence="2"/>
<organism evidence="5 6">
    <name type="scientific">Citricoccus muralis</name>
    <dbReference type="NCBI Taxonomy" id="169134"/>
    <lineage>
        <taxon>Bacteria</taxon>
        <taxon>Bacillati</taxon>
        <taxon>Actinomycetota</taxon>
        <taxon>Actinomycetes</taxon>
        <taxon>Micrococcales</taxon>
        <taxon>Micrococcaceae</taxon>
        <taxon>Citricoccus</taxon>
    </lineage>
</organism>
<dbReference type="PANTHER" id="PTHR43176">
    <property type="entry name" value="3-HYDROXYISOBUTYRYL-COA HYDROLASE-RELATED"/>
    <property type="match status" value="1"/>
</dbReference>
<feature type="domain" description="Enoyl-CoA hydratase/isomerase" evidence="4">
    <location>
        <begin position="16"/>
        <end position="353"/>
    </location>
</feature>
<evidence type="ECO:0000259" key="4">
    <source>
        <dbReference type="Pfam" id="PF16113"/>
    </source>
</evidence>
<reference evidence="5 6" key="1">
    <citation type="submission" date="2023-04" db="EMBL/GenBank/DDBJ databases">
        <title>Funneling lignin-derived compounds into biodiesel using alkali-halophilic Citricoccus sp. P2.</title>
        <authorList>
            <person name="Luo C.-B."/>
        </authorList>
    </citation>
    <scope>NUCLEOTIDE SEQUENCE [LARGE SCALE GENOMIC DNA]</scope>
    <source>
        <strain evidence="5 6">P2</strain>
    </source>
</reference>
<dbReference type="Gene3D" id="3.90.226.10">
    <property type="entry name" value="2-enoyl-CoA Hydratase, Chain A, domain 1"/>
    <property type="match status" value="1"/>
</dbReference>
<dbReference type="Proteomes" id="UP001219037">
    <property type="component" value="Chromosome"/>
</dbReference>
<dbReference type="PANTHER" id="PTHR43176:SF3">
    <property type="entry name" value="3-HYDROXYISOBUTYRYL-COA HYDROLASE, MITOCHONDRIAL"/>
    <property type="match status" value="1"/>
</dbReference>
<evidence type="ECO:0000256" key="2">
    <source>
        <dbReference type="ARBA" id="ARBA00011915"/>
    </source>
</evidence>
<accession>A0ABY8H5G2</accession>
<dbReference type="Pfam" id="PF16113">
    <property type="entry name" value="ECH_2"/>
    <property type="match status" value="1"/>
</dbReference>
<keyword evidence="3" id="KW-0378">Hydrolase</keyword>
<keyword evidence="6" id="KW-1185">Reference proteome</keyword>
<dbReference type="SUPFAM" id="SSF52096">
    <property type="entry name" value="ClpP/crotonase"/>
    <property type="match status" value="1"/>
</dbReference>
<dbReference type="RefSeq" id="WP_278156967.1">
    <property type="nucleotide sequence ID" value="NZ_CP121252.1"/>
</dbReference>
<dbReference type="EMBL" id="CP121252">
    <property type="protein sequence ID" value="WFP15887.1"/>
    <property type="molecule type" value="Genomic_DNA"/>
</dbReference>
<evidence type="ECO:0000256" key="3">
    <source>
        <dbReference type="ARBA" id="ARBA00022801"/>
    </source>
</evidence>
<dbReference type="CDD" id="cd06558">
    <property type="entry name" value="crotonase-like"/>
    <property type="match status" value="1"/>
</dbReference>
<dbReference type="InterPro" id="IPR029045">
    <property type="entry name" value="ClpP/crotonase-like_dom_sf"/>
</dbReference>
<dbReference type="InterPro" id="IPR045004">
    <property type="entry name" value="ECH_dom"/>
</dbReference>
<evidence type="ECO:0000313" key="6">
    <source>
        <dbReference type="Proteomes" id="UP001219037"/>
    </source>
</evidence>
<comment type="catalytic activity">
    <reaction evidence="1">
        <text>3-hydroxy-2-methylpropanoyl-CoA + H2O = 3-hydroxy-2-methylpropanoate + CoA + H(+)</text>
        <dbReference type="Rhea" id="RHEA:20888"/>
        <dbReference type="ChEBI" id="CHEBI:11805"/>
        <dbReference type="ChEBI" id="CHEBI:15377"/>
        <dbReference type="ChEBI" id="CHEBI:15378"/>
        <dbReference type="ChEBI" id="CHEBI:57287"/>
        <dbReference type="ChEBI" id="CHEBI:57340"/>
        <dbReference type="EC" id="3.1.2.4"/>
    </reaction>
</comment>
<sequence length="363" mass="39369">MTQSPEVLVEVRGHLGILTLNRTRAANALNVGMVETLLSTLQSWRDDDTVAQVVLRGAGERGLCAGGDIVGIYRELTSSTQGHPETEHFWRTEYELNVLIDEYPKPYIALMDGLTLGGGIGISAHGSHRLVTERTRAGMPETTIGFIPDVGGPHLLAQAPGERAAHGVYAALTGQHLGPAEAVHLGLANAAMDSSRLDELVDALTRDSIDDVIPAFQTEAGESLFAAEADGARIDRVFAQDTLEHILDSLESLSAGAENADKDSDARWAHETRTTLEAKSPSSLALTFELVRRADGGSLKDSLQRELTVGMRRCDHPDFAEGIRAQVIDKDRNPSWTPASLAEVDAEWVQAQFEPDERYRLFA</sequence>
<gene>
    <name evidence="5" type="ORF">P8192_10835</name>
</gene>
<evidence type="ECO:0000256" key="1">
    <source>
        <dbReference type="ARBA" id="ARBA00001709"/>
    </source>
</evidence>
<evidence type="ECO:0000313" key="5">
    <source>
        <dbReference type="EMBL" id="WFP15887.1"/>
    </source>
</evidence>